<evidence type="ECO:0000256" key="2">
    <source>
        <dbReference type="SAM" id="SignalP"/>
    </source>
</evidence>
<feature type="chain" id="PRO_5003232184" evidence="2">
    <location>
        <begin position="27"/>
        <end position="139"/>
    </location>
</feature>
<evidence type="ECO:0000313" key="4">
    <source>
        <dbReference type="Proteomes" id="UP000008635"/>
    </source>
</evidence>
<evidence type="ECO:0000256" key="1">
    <source>
        <dbReference type="SAM" id="MobiDB-lite"/>
    </source>
</evidence>
<organism evidence="3 4">
    <name type="scientific">Deinococcus maricopensis (strain DSM 21211 / LMG 22137 / NRRL B-23946 / LB-34)</name>
    <dbReference type="NCBI Taxonomy" id="709986"/>
    <lineage>
        <taxon>Bacteria</taxon>
        <taxon>Thermotogati</taxon>
        <taxon>Deinococcota</taxon>
        <taxon>Deinococci</taxon>
        <taxon>Deinococcales</taxon>
        <taxon>Deinococcaceae</taxon>
        <taxon>Deinococcus</taxon>
    </lineage>
</organism>
<name>E8U4L6_DEIML</name>
<dbReference type="HOGENOM" id="CLU_1841833_0_0_0"/>
<dbReference type="EMBL" id="CP002454">
    <property type="protein sequence ID" value="ADV68881.1"/>
    <property type="molecule type" value="Genomic_DNA"/>
</dbReference>
<feature type="signal peptide" evidence="2">
    <location>
        <begin position="1"/>
        <end position="26"/>
    </location>
</feature>
<dbReference type="KEGG" id="dmr:Deima_3254"/>
<dbReference type="STRING" id="709986.Deima_3254"/>
<keyword evidence="4" id="KW-1185">Reference proteome</keyword>
<evidence type="ECO:0000313" key="3">
    <source>
        <dbReference type="EMBL" id="ADV68881.1"/>
    </source>
</evidence>
<dbReference type="AlphaFoldDB" id="E8U4L6"/>
<keyword evidence="2" id="KW-0732">Signal</keyword>
<accession>E8U4L6</accession>
<feature type="region of interest" description="Disordered" evidence="1">
    <location>
        <begin position="115"/>
        <end position="139"/>
    </location>
</feature>
<dbReference type="Proteomes" id="UP000008635">
    <property type="component" value="Chromosome"/>
</dbReference>
<sequence length="139" mass="14640" precursor="true">MKNLTTLFRVLRALLTLMVLAAPAHALQLVLTNPDQDFQPVGAGESSGGRLTLQLVSSFEGNVMVVIRNDDGSSSTYTGVVRDGQITVQGQPLARFLAARGVTLTVQPIGGKPFTLPGLKSAPGQNKDAPGQTKDKAKK</sequence>
<proteinExistence type="predicted"/>
<gene>
    <name evidence="3" type="ordered locus">Deima_3254</name>
</gene>
<protein>
    <submittedName>
        <fullName evidence="3">Uncharacterized protein</fullName>
    </submittedName>
</protein>
<reference evidence="4" key="2">
    <citation type="submission" date="2011-01" db="EMBL/GenBank/DDBJ databases">
        <title>The complete genome of Deinococcus maricopensis DSM 21211.</title>
        <authorList>
            <consortium name="US DOE Joint Genome Institute (JGI-PGF)"/>
            <person name="Lucas S."/>
            <person name="Copeland A."/>
            <person name="Lapidus A."/>
            <person name="Goodwin L."/>
            <person name="Pitluck S."/>
            <person name="Kyrpides N."/>
            <person name="Mavromatis K."/>
            <person name="Pagani I."/>
            <person name="Ivanova N."/>
            <person name="Ovchinnikova G."/>
            <person name="Zeytun A."/>
            <person name="Detter J.C."/>
            <person name="Han C."/>
            <person name="Land M."/>
            <person name="Hauser L."/>
            <person name="Markowitz V."/>
            <person name="Cheng J.-F."/>
            <person name="Hugenholtz P."/>
            <person name="Woyke T."/>
            <person name="Wu D."/>
            <person name="Pukall R."/>
            <person name="Gehrich-Schroeter G."/>
            <person name="Brambilla E."/>
            <person name="Klenk H.-P."/>
            <person name="Eisen J.A."/>
        </authorList>
    </citation>
    <scope>NUCLEOTIDE SEQUENCE [LARGE SCALE GENOMIC DNA]</scope>
    <source>
        <strain evidence="4">DSM 21211 / LMG 22137 / NRRL B-23946 / LB-34</strain>
    </source>
</reference>
<reference evidence="3 4" key="1">
    <citation type="journal article" date="2011" name="Stand. Genomic Sci.">
        <title>Complete genome sequence of Deinococcus maricopensis type strain (LB-34).</title>
        <authorList>
            <person name="Pukall R."/>
            <person name="Zeytun A."/>
            <person name="Lucas S."/>
            <person name="Lapidus A."/>
            <person name="Hammon N."/>
            <person name="Deshpande S."/>
            <person name="Nolan M."/>
            <person name="Cheng J.F."/>
            <person name="Pitluck S."/>
            <person name="Liolios K."/>
            <person name="Pagani I."/>
            <person name="Mikhailova N."/>
            <person name="Ivanova N."/>
            <person name="Mavromatis K."/>
            <person name="Pati A."/>
            <person name="Tapia R."/>
            <person name="Han C."/>
            <person name="Goodwin L."/>
            <person name="Chen A."/>
            <person name="Palaniappan K."/>
            <person name="Land M."/>
            <person name="Hauser L."/>
            <person name="Chang Y.J."/>
            <person name="Jeffries C.D."/>
            <person name="Brambilla E.M."/>
            <person name="Rohde M."/>
            <person name="Goker M."/>
            <person name="Detter J.C."/>
            <person name="Woyke T."/>
            <person name="Bristow J."/>
            <person name="Eisen J.A."/>
            <person name="Markowitz V."/>
            <person name="Hugenholtz P."/>
            <person name="Kyrpides N.C."/>
            <person name="Klenk H.P."/>
        </authorList>
    </citation>
    <scope>NUCLEOTIDE SEQUENCE [LARGE SCALE GENOMIC DNA]</scope>
    <source>
        <strain evidence="4">DSM 21211 / LMG 22137 / NRRL B-23946 / LB-34</strain>
    </source>
</reference>